<evidence type="ECO:0000313" key="2">
    <source>
        <dbReference type="Proteomes" id="UP001344447"/>
    </source>
</evidence>
<keyword evidence="2" id="KW-1185">Reference proteome</keyword>
<name>A0AAN7TNJ0_9MYCE</name>
<reference evidence="1 2" key="1">
    <citation type="submission" date="2023-11" db="EMBL/GenBank/DDBJ databases">
        <title>Dfirmibasis_genome.</title>
        <authorList>
            <person name="Edelbroek B."/>
            <person name="Kjellin J."/>
            <person name="Jerlstrom-Hultqvist J."/>
            <person name="Soderbom F."/>
        </authorList>
    </citation>
    <scope>NUCLEOTIDE SEQUENCE [LARGE SCALE GENOMIC DNA]</scope>
    <source>
        <strain evidence="1 2">TNS-C-14</strain>
    </source>
</reference>
<accession>A0AAN7TNJ0</accession>
<evidence type="ECO:0000313" key="1">
    <source>
        <dbReference type="EMBL" id="KAK5577322.1"/>
    </source>
</evidence>
<comment type="caution">
    <text evidence="1">The sequence shown here is derived from an EMBL/GenBank/DDBJ whole genome shotgun (WGS) entry which is preliminary data.</text>
</comment>
<organism evidence="1 2">
    <name type="scientific">Dictyostelium firmibasis</name>
    <dbReference type="NCBI Taxonomy" id="79012"/>
    <lineage>
        <taxon>Eukaryota</taxon>
        <taxon>Amoebozoa</taxon>
        <taxon>Evosea</taxon>
        <taxon>Eumycetozoa</taxon>
        <taxon>Dictyostelia</taxon>
        <taxon>Dictyosteliales</taxon>
        <taxon>Dictyosteliaceae</taxon>
        <taxon>Dictyostelium</taxon>
    </lineage>
</organism>
<protein>
    <submittedName>
        <fullName evidence="1">Uncharacterized protein</fullName>
    </submittedName>
</protein>
<dbReference type="EMBL" id="JAVFKY010000004">
    <property type="protein sequence ID" value="KAK5577322.1"/>
    <property type="molecule type" value="Genomic_DNA"/>
</dbReference>
<dbReference type="AlphaFoldDB" id="A0AAN7TNJ0"/>
<proteinExistence type="predicted"/>
<dbReference type="Proteomes" id="UP001344447">
    <property type="component" value="Unassembled WGS sequence"/>
</dbReference>
<gene>
    <name evidence="1" type="ORF">RB653_002263</name>
</gene>
<sequence length="43" mass="5429">MWWRFPSLRNNSKYIKNKEEQLLDNETDNHEFISQSRKRINFD</sequence>